<keyword evidence="1" id="KW-1133">Transmembrane helix</keyword>
<gene>
    <name evidence="3" type="ORF">CATMQ487_39070</name>
</gene>
<dbReference type="PROSITE" id="PS50914">
    <property type="entry name" value="BON"/>
    <property type="match status" value="1"/>
</dbReference>
<dbReference type="SMART" id="SM00749">
    <property type="entry name" value="BON"/>
    <property type="match status" value="2"/>
</dbReference>
<dbReference type="RefSeq" id="WP_251970172.1">
    <property type="nucleotide sequence ID" value="NZ_AP025730.1"/>
</dbReference>
<keyword evidence="1" id="KW-0472">Membrane</keyword>
<dbReference type="EMBL" id="AP025730">
    <property type="protein sequence ID" value="BDI06937.1"/>
    <property type="molecule type" value="Genomic_DNA"/>
</dbReference>
<sequence length="219" mass="23035">MSQPNTPTTARPATPATPAPLRALALALGLVAGATALSGCAPLIVGGAALGSALVVTDRRSSGVQFDDQALEVKAGNRIREAVGERVRVNVNSYSRLILLTGEVHKEEDRAAVEAAVAKLDNVKVINELVVDWPRTSGEQSSDLMLASKVKAKFVDTRGMESNAFSVVTNRGVVYLMGKVTEEEAGIAVEVARTVPGVKKVVRVLDIITPEQLAAIKGR</sequence>
<dbReference type="Proteomes" id="UP001057498">
    <property type="component" value="Chromosome"/>
</dbReference>
<accession>A0ABN6PS80</accession>
<evidence type="ECO:0000256" key="1">
    <source>
        <dbReference type="SAM" id="Phobius"/>
    </source>
</evidence>
<feature type="transmembrane region" description="Helical" evidence="1">
    <location>
        <begin position="23"/>
        <end position="56"/>
    </location>
</feature>
<evidence type="ECO:0000259" key="2">
    <source>
        <dbReference type="PROSITE" id="PS50914"/>
    </source>
</evidence>
<proteinExistence type="predicted"/>
<name>A0ABN6PS80_9BURK</name>
<dbReference type="PANTHER" id="PTHR34606:SF15">
    <property type="entry name" value="BON DOMAIN-CONTAINING PROTEIN"/>
    <property type="match status" value="1"/>
</dbReference>
<dbReference type="InterPro" id="IPR051686">
    <property type="entry name" value="Lipoprotein_DolP"/>
</dbReference>
<organism evidence="3 4">
    <name type="scientific">Sphaerotilus microaerophilus</name>
    <dbReference type="NCBI Taxonomy" id="2914710"/>
    <lineage>
        <taxon>Bacteria</taxon>
        <taxon>Pseudomonadati</taxon>
        <taxon>Pseudomonadota</taxon>
        <taxon>Betaproteobacteria</taxon>
        <taxon>Burkholderiales</taxon>
        <taxon>Sphaerotilaceae</taxon>
        <taxon>Sphaerotilus</taxon>
    </lineage>
</organism>
<keyword evidence="4" id="KW-1185">Reference proteome</keyword>
<dbReference type="InterPro" id="IPR007055">
    <property type="entry name" value="BON_dom"/>
</dbReference>
<keyword evidence="1" id="KW-0812">Transmembrane</keyword>
<dbReference type="InterPro" id="IPR014004">
    <property type="entry name" value="Transpt-assoc_nodulatn_dom_bac"/>
</dbReference>
<dbReference type="PANTHER" id="PTHR34606">
    <property type="entry name" value="BON DOMAIN-CONTAINING PROTEIN"/>
    <property type="match status" value="1"/>
</dbReference>
<feature type="domain" description="BON" evidence="2">
    <location>
        <begin position="142"/>
        <end position="209"/>
    </location>
</feature>
<protein>
    <submittedName>
        <fullName evidence="3">Phospholipid-binding protein</fullName>
    </submittedName>
</protein>
<dbReference type="Gene3D" id="3.40.1520.20">
    <property type="match status" value="1"/>
</dbReference>
<evidence type="ECO:0000313" key="3">
    <source>
        <dbReference type="EMBL" id="BDI06937.1"/>
    </source>
</evidence>
<reference evidence="3" key="1">
    <citation type="submission" date="2022-04" db="EMBL/GenBank/DDBJ databases">
        <title>Whole genome sequence of Sphaerotilus sp. FB-5.</title>
        <authorList>
            <person name="Takeda M."/>
            <person name="Narihara S."/>
            <person name="Akimoto M."/>
            <person name="Akimoto R."/>
            <person name="Nishiyashiki S."/>
            <person name="Murakami T."/>
        </authorList>
    </citation>
    <scope>NUCLEOTIDE SEQUENCE</scope>
    <source>
        <strain evidence="3">FB-5</strain>
    </source>
</reference>
<evidence type="ECO:0000313" key="4">
    <source>
        <dbReference type="Proteomes" id="UP001057498"/>
    </source>
</evidence>
<dbReference type="Pfam" id="PF04972">
    <property type="entry name" value="BON"/>
    <property type="match status" value="2"/>
</dbReference>